<protein>
    <submittedName>
        <fullName evidence="1">Uncharacterized protein</fullName>
    </submittedName>
</protein>
<sequence length="21" mass="2551">MFSLLILLFCFSYTCWLSICF</sequence>
<reference evidence="1" key="1">
    <citation type="submission" date="2014-09" db="EMBL/GenBank/DDBJ databases">
        <authorList>
            <person name="Magalhaes I.L.F."/>
            <person name="Oliveira U."/>
            <person name="Santos F.R."/>
            <person name="Vidigal T.H.D.A."/>
            <person name="Brescovit A.D."/>
            <person name="Santos A.J."/>
        </authorList>
    </citation>
    <scope>NUCLEOTIDE SEQUENCE</scope>
    <source>
        <tissue evidence="1">Shoot tissue taken approximately 20 cm above the soil surface</tissue>
    </source>
</reference>
<dbReference type="AlphaFoldDB" id="A0A0A9FNB7"/>
<name>A0A0A9FNB7_ARUDO</name>
<proteinExistence type="predicted"/>
<organism evidence="1">
    <name type="scientific">Arundo donax</name>
    <name type="common">Giant reed</name>
    <name type="synonym">Donax arundinaceus</name>
    <dbReference type="NCBI Taxonomy" id="35708"/>
    <lineage>
        <taxon>Eukaryota</taxon>
        <taxon>Viridiplantae</taxon>
        <taxon>Streptophyta</taxon>
        <taxon>Embryophyta</taxon>
        <taxon>Tracheophyta</taxon>
        <taxon>Spermatophyta</taxon>
        <taxon>Magnoliopsida</taxon>
        <taxon>Liliopsida</taxon>
        <taxon>Poales</taxon>
        <taxon>Poaceae</taxon>
        <taxon>PACMAD clade</taxon>
        <taxon>Arundinoideae</taxon>
        <taxon>Arundineae</taxon>
        <taxon>Arundo</taxon>
    </lineage>
</organism>
<reference evidence="1" key="2">
    <citation type="journal article" date="2015" name="Data Brief">
        <title>Shoot transcriptome of the giant reed, Arundo donax.</title>
        <authorList>
            <person name="Barrero R.A."/>
            <person name="Guerrero F.D."/>
            <person name="Moolhuijzen P."/>
            <person name="Goolsby J.A."/>
            <person name="Tidwell J."/>
            <person name="Bellgard S.E."/>
            <person name="Bellgard M.I."/>
        </authorList>
    </citation>
    <scope>NUCLEOTIDE SEQUENCE</scope>
    <source>
        <tissue evidence="1">Shoot tissue taken approximately 20 cm above the soil surface</tissue>
    </source>
</reference>
<dbReference type="EMBL" id="GBRH01184119">
    <property type="protein sequence ID" value="JAE13777.1"/>
    <property type="molecule type" value="Transcribed_RNA"/>
</dbReference>
<evidence type="ECO:0000313" key="1">
    <source>
        <dbReference type="EMBL" id="JAE13777.1"/>
    </source>
</evidence>
<accession>A0A0A9FNB7</accession>